<evidence type="ECO:0000256" key="3">
    <source>
        <dbReference type="ARBA" id="ARBA00022692"/>
    </source>
</evidence>
<comment type="subcellular location">
    <subcellularLocation>
        <location evidence="1">Cell membrane</location>
        <topology evidence="1">Multi-pass membrane protein</topology>
    </subcellularLocation>
</comment>
<name>A0A9D5K942_UNCW3</name>
<dbReference type="GO" id="GO:0005886">
    <property type="term" value="C:plasma membrane"/>
    <property type="evidence" value="ECO:0007669"/>
    <property type="project" value="UniProtKB-SubCell"/>
</dbReference>
<evidence type="ECO:0000256" key="1">
    <source>
        <dbReference type="ARBA" id="ARBA00004651"/>
    </source>
</evidence>
<reference evidence="7" key="1">
    <citation type="submission" date="2019-11" db="EMBL/GenBank/DDBJ databases">
        <title>Microbial mats filling the niche in hypersaline microbial mats.</title>
        <authorList>
            <person name="Wong H.L."/>
            <person name="Macleod F.I."/>
            <person name="White R.A. III"/>
            <person name="Burns B.P."/>
        </authorList>
    </citation>
    <scope>NUCLEOTIDE SEQUENCE</scope>
    <source>
        <strain evidence="7">Bin_327</strain>
    </source>
</reference>
<keyword evidence="2" id="KW-1003">Cell membrane</keyword>
<proteinExistence type="predicted"/>
<gene>
    <name evidence="7" type="ORF">GF359_00465</name>
</gene>
<protein>
    <recommendedName>
        <fullName evidence="9">Flippase-like domain-containing protein</fullName>
    </recommendedName>
</protein>
<evidence type="ECO:0000256" key="2">
    <source>
        <dbReference type="ARBA" id="ARBA00022475"/>
    </source>
</evidence>
<feature type="transmembrane region" description="Helical" evidence="6">
    <location>
        <begin position="27"/>
        <end position="46"/>
    </location>
</feature>
<evidence type="ECO:0000313" key="7">
    <source>
        <dbReference type="EMBL" id="MBD3363666.1"/>
    </source>
</evidence>
<dbReference type="EMBL" id="WJKJ01000013">
    <property type="protein sequence ID" value="MBD3363666.1"/>
    <property type="molecule type" value="Genomic_DNA"/>
</dbReference>
<evidence type="ECO:0000313" key="8">
    <source>
        <dbReference type="Proteomes" id="UP000630660"/>
    </source>
</evidence>
<feature type="transmembrane region" description="Helical" evidence="6">
    <location>
        <begin position="263"/>
        <end position="285"/>
    </location>
</feature>
<evidence type="ECO:0000256" key="5">
    <source>
        <dbReference type="ARBA" id="ARBA00023136"/>
    </source>
</evidence>
<feature type="transmembrane region" description="Helical" evidence="6">
    <location>
        <begin position="66"/>
        <end position="87"/>
    </location>
</feature>
<feature type="transmembrane region" description="Helical" evidence="6">
    <location>
        <begin position="141"/>
        <end position="165"/>
    </location>
</feature>
<evidence type="ECO:0008006" key="9">
    <source>
        <dbReference type="Google" id="ProtNLM"/>
    </source>
</evidence>
<dbReference type="InterPro" id="IPR022791">
    <property type="entry name" value="L-PG_synthase/AglD"/>
</dbReference>
<dbReference type="AlphaFoldDB" id="A0A9D5K942"/>
<feature type="transmembrane region" description="Helical" evidence="6">
    <location>
        <begin position="185"/>
        <end position="204"/>
    </location>
</feature>
<comment type="caution">
    <text evidence="7">The sequence shown here is derived from an EMBL/GenBank/DDBJ whole genome shotgun (WGS) entry which is preliminary data.</text>
</comment>
<feature type="transmembrane region" description="Helical" evidence="6">
    <location>
        <begin position="316"/>
        <end position="333"/>
    </location>
</feature>
<evidence type="ECO:0000256" key="4">
    <source>
        <dbReference type="ARBA" id="ARBA00022989"/>
    </source>
</evidence>
<feature type="transmembrane region" description="Helical" evidence="6">
    <location>
        <begin position="292"/>
        <end position="310"/>
    </location>
</feature>
<keyword evidence="4 6" id="KW-1133">Transmembrane helix</keyword>
<evidence type="ECO:0000256" key="6">
    <source>
        <dbReference type="SAM" id="Phobius"/>
    </source>
</evidence>
<sequence length="350" mass="38860">MNMTGKPPSPESEDSSVKSEQKRWVKVLRWTVQIAVIGVIGFFLIRSVVRNWAAVVEGLTSEHFNYWVLAGSFLLLCCSILYMILLWRGLLSRLGGKIRLGTAVRIFSVSALGRYLPGKVWQVVGMVYLGKREGVRAEAGIWAAVLAQILHILGGALFTFAALLIEQDRLLAPLLERTGIQSISLWWMLLPLAAVLALLHPRILEKLTNFLLRFIKREPVRFELSWPGLLAYFAGYFSSWFLFGTAFWLFISAFTGEFALSDWVVVSGGFAAAYIVGLLAIFVPGGLGVREGLLVLFLLGLLGQGMAQTLSISQRVWFTAAELTFVAISLIFLRRQNGKKEKKDSTGKTG</sequence>
<keyword evidence="3 6" id="KW-0812">Transmembrane</keyword>
<dbReference type="Pfam" id="PF03706">
    <property type="entry name" value="LPG_synthase_TM"/>
    <property type="match status" value="1"/>
</dbReference>
<keyword evidence="5 6" id="KW-0472">Membrane</keyword>
<dbReference type="Proteomes" id="UP000630660">
    <property type="component" value="Unassembled WGS sequence"/>
</dbReference>
<accession>A0A9D5K942</accession>
<organism evidence="7 8">
    <name type="scientific">candidate division WOR-3 bacterium</name>
    <dbReference type="NCBI Taxonomy" id="2052148"/>
    <lineage>
        <taxon>Bacteria</taxon>
        <taxon>Bacteria division WOR-3</taxon>
    </lineage>
</organism>
<feature type="transmembrane region" description="Helical" evidence="6">
    <location>
        <begin position="224"/>
        <end position="251"/>
    </location>
</feature>